<dbReference type="Gene3D" id="2.60.40.10">
    <property type="entry name" value="Immunoglobulins"/>
    <property type="match status" value="1"/>
</dbReference>
<comment type="caution">
    <text evidence="2">The sequence shown here is derived from an EMBL/GenBank/DDBJ whole genome shotgun (WGS) entry which is preliminary data.</text>
</comment>
<evidence type="ECO:0000313" key="3">
    <source>
        <dbReference type="Proteomes" id="UP000608662"/>
    </source>
</evidence>
<dbReference type="OrthoDB" id="275472at2157"/>
<organism evidence="2 3">
    <name type="scientific">Halomicrobium mukohataei</name>
    <dbReference type="NCBI Taxonomy" id="57705"/>
    <lineage>
        <taxon>Archaea</taxon>
        <taxon>Methanobacteriati</taxon>
        <taxon>Methanobacteriota</taxon>
        <taxon>Stenosarchaea group</taxon>
        <taxon>Halobacteria</taxon>
        <taxon>Halobacteriales</taxon>
        <taxon>Haloarculaceae</taxon>
        <taxon>Halomicrobium</taxon>
    </lineage>
</organism>
<name>A0A847U831_9EURY</name>
<protein>
    <submittedName>
        <fullName evidence="2">Uncharacterized protein</fullName>
    </submittedName>
</protein>
<proteinExistence type="predicted"/>
<reference evidence="2" key="1">
    <citation type="submission" date="2019-12" db="EMBL/GenBank/DDBJ databases">
        <title>Whole-genome sequence of Halomicrobium mukohataei pws1.</title>
        <authorList>
            <person name="Verma D.K."/>
            <person name="Gopal K."/>
            <person name="Prasad E.S."/>
        </authorList>
    </citation>
    <scope>NUCLEOTIDE SEQUENCE</scope>
    <source>
        <strain evidence="2">Pws1</strain>
    </source>
</reference>
<feature type="compositionally biased region" description="Polar residues" evidence="1">
    <location>
        <begin position="1"/>
        <end position="13"/>
    </location>
</feature>
<feature type="region of interest" description="Disordered" evidence="1">
    <location>
        <begin position="1"/>
        <end position="44"/>
    </location>
</feature>
<sequence length="178" mass="18599">MASSNPSIQSASIPSEVPPNDTFTVDVTVRQGEGPDPWGSTGGCTSSTLDPTGWVTPVSLWVDGDLVDTRKLCLANNNSKDTQFSLSLSAGSHTVEVAVHQVGDVIPAGQGWRDNLSATEYDDVRETVSTTEDAPDPSRPSTGDRITRLLDSLSDSLGASTTQIGFGIAIAVVVLVVL</sequence>
<evidence type="ECO:0000256" key="1">
    <source>
        <dbReference type="SAM" id="MobiDB-lite"/>
    </source>
</evidence>
<gene>
    <name evidence="2" type="ORF">GOC74_02080</name>
</gene>
<dbReference type="EMBL" id="WOYG01000001">
    <property type="protein sequence ID" value="NLV08726.1"/>
    <property type="molecule type" value="Genomic_DNA"/>
</dbReference>
<dbReference type="AlphaFoldDB" id="A0A847U831"/>
<dbReference type="RefSeq" id="WP_170092706.1">
    <property type="nucleotide sequence ID" value="NZ_WOYG01000001.1"/>
</dbReference>
<dbReference type="InterPro" id="IPR013783">
    <property type="entry name" value="Ig-like_fold"/>
</dbReference>
<feature type="region of interest" description="Disordered" evidence="1">
    <location>
        <begin position="118"/>
        <end position="144"/>
    </location>
</feature>
<dbReference type="Proteomes" id="UP000608662">
    <property type="component" value="Unassembled WGS sequence"/>
</dbReference>
<evidence type="ECO:0000313" key="2">
    <source>
        <dbReference type="EMBL" id="NLV08726.1"/>
    </source>
</evidence>
<accession>A0A847U831</accession>